<organism evidence="6 7">
    <name type="scientific">Streptomyces camponoticapitis</name>
    <dbReference type="NCBI Taxonomy" id="1616125"/>
    <lineage>
        <taxon>Bacteria</taxon>
        <taxon>Bacillati</taxon>
        <taxon>Actinomycetota</taxon>
        <taxon>Actinomycetes</taxon>
        <taxon>Kitasatosporales</taxon>
        <taxon>Streptomycetaceae</taxon>
        <taxon>Streptomyces</taxon>
    </lineage>
</organism>
<sequence length="569" mass="60368">MSADGVRGDEVPPDETADLNGAYPRLSPEQIDILDRSGSRRTFEEGERLFVEGETCERFLVILRGSVVVVKGPGSPDEREIRVHGPGRFLGELGLLEGRAAFYSVIAREPGEVLTLPVESLRELVVREPGFGDLVLQALLVRREQHAGEGVGFQIIGSGYSADSRRLRELAARNQVPYRWTDLERDPGADALLSRFGITPGETPVVLWGGRHILRNPSNGELAALIGLPATGVPPDTVRDLLVVGAGPAGLAAAVHAASEGLTTAMVDSVATGGQAATSARIENYLGFPTGISGGGLMERAVVQARKFGAAITVPAEAIALRESDGHYVVTFADGTEAAGHHIVVATGARYRRLTVPGVERLEGTSVYYAATLEEVRQRGNDPVAVVGGGDSAGRAALFLAGFAPRVELLVRGGELGASMSRYLVDQIERHPRVEVRPHTEVREAHGRNSLEGLTVEDNRTGERSRTQVRALFVFIGVRPHTGWLKGTLPLDGRGFVLSGPDAVASTSPVPRRSLTPAPLMLETTLTGVFAAGDVRGGSVKTVASAVGEGAMAVRLIQERRAREGFGTP</sequence>
<proteinExistence type="predicted"/>
<evidence type="ECO:0000256" key="1">
    <source>
        <dbReference type="ARBA" id="ARBA00022630"/>
    </source>
</evidence>
<dbReference type="SMART" id="SM00100">
    <property type="entry name" value="cNMP"/>
    <property type="match status" value="1"/>
</dbReference>
<dbReference type="InterPro" id="IPR036188">
    <property type="entry name" value="FAD/NAD-bd_sf"/>
</dbReference>
<dbReference type="CDD" id="cd00038">
    <property type="entry name" value="CAP_ED"/>
    <property type="match status" value="1"/>
</dbReference>
<dbReference type="PRINTS" id="PR00469">
    <property type="entry name" value="PNDRDTASEII"/>
</dbReference>
<evidence type="ECO:0000313" key="6">
    <source>
        <dbReference type="EMBL" id="GGJ91481.1"/>
    </source>
</evidence>
<dbReference type="SUPFAM" id="SSF51206">
    <property type="entry name" value="cAMP-binding domain-like"/>
    <property type="match status" value="1"/>
</dbReference>
<feature type="region of interest" description="Disordered" evidence="4">
    <location>
        <begin position="1"/>
        <end position="23"/>
    </location>
</feature>
<dbReference type="InterPro" id="IPR014710">
    <property type="entry name" value="RmlC-like_jellyroll"/>
</dbReference>
<dbReference type="PROSITE" id="PS50042">
    <property type="entry name" value="CNMP_BINDING_3"/>
    <property type="match status" value="1"/>
</dbReference>
<dbReference type="Proteomes" id="UP000660265">
    <property type="component" value="Unassembled WGS sequence"/>
</dbReference>
<evidence type="ECO:0000313" key="7">
    <source>
        <dbReference type="Proteomes" id="UP000660265"/>
    </source>
</evidence>
<evidence type="ECO:0000256" key="3">
    <source>
        <dbReference type="ARBA" id="ARBA00048132"/>
    </source>
</evidence>
<evidence type="ECO:0000259" key="5">
    <source>
        <dbReference type="PROSITE" id="PS50042"/>
    </source>
</evidence>
<protein>
    <submittedName>
        <fullName evidence="6">Thioredoxin reductase</fullName>
    </submittedName>
</protein>
<dbReference type="InterPro" id="IPR023753">
    <property type="entry name" value="FAD/NAD-binding_dom"/>
</dbReference>
<dbReference type="EMBL" id="BMMV01000006">
    <property type="protein sequence ID" value="GGJ91481.1"/>
    <property type="molecule type" value="Genomic_DNA"/>
</dbReference>
<dbReference type="PANTHER" id="PTHR48105">
    <property type="entry name" value="THIOREDOXIN REDUCTASE 1-RELATED-RELATED"/>
    <property type="match status" value="1"/>
</dbReference>
<evidence type="ECO:0000256" key="4">
    <source>
        <dbReference type="SAM" id="MobiDB-lite"/>
    </source>
</evidence>
<dbReference type="InterPro" id="IPR000595">
    <property type="entry name" value="cNMP-bd_dom"/>
</dbReference>
<dbReference type="RefSeq" id="WP_189107341.1">
    <property type="nucleotide sequence ID" value="NZ_BMMV01000006.1"/>
</dbReference>
<dbReference type="InterPro" id="IPR018490">
    <property type="entry name" value="cNMP-bd_dom_sf"/>
</dbReference>
<dbReference type="Pfam" id="PF00027">
    <property type="entry name" value="cNMP_binding"/>
    <property type="match status" value="1"/>
</dbReference>
<dbReference type="InterPro" id="IPR050097">
    <property type="entry name" value="Ferredoxin-NADP_redctase_2"/>
</dbReference>
<keyword evidence="1" id="KW-0285">Flavoprotein</keyword>
<comment type="catalytic activity">
    <reaction evidence="3">
        <text>[thioredoxin]-dithiol + NADP(+) = [thioredoxin]-disulfide + NADPH + H(+)</text>
        <dbReference type="Rhea" id="RHEA:20345"/>
        <dbReference type="Rhea" id="RHEA-COMP:10698"/>
        <dbReference type="Rhea" id="RHEA-COMP:10700"/>
        <dbReference type="ChEBI" id="CHEBI:15378"/>
        <dbReference type="ChEBI" id="CHEBI:29950"/>
        <dbReference type="ChEBI" id="CHEBI:50058"/>
        <dbReference type="ChEBI" id="CHEBI:57783"/>
        <dbReference type="ChEBI" id="CHEBI:58349"/>
        <dbReference type="EC" id="1.8.1.9"/>
    </reaction>
</comment>
<dbReference type="Pfam" id="PF07992">
    <property type="entry name" value="Pyr_redox_2"/>
    <property type="match status" value="1"/>
</dbReference>
<feature type="compositionally biased region" description="Basic and acidic residues" evidence="4">
    <location>
        <begin position="1"/>
        <end position="10"/>
    </location>
</feature>
<dbReference type="PRINTS" id="PR00368">
    <property type="entry name" value="FADPNR"/>
</dbReference>
<gene>
    <name evidence="6" type="primary">trxB</name>
    <name evidence="6" type="ORF">GCM10011583_23550</name>
</gene>
<dbReference type="Gene3D" id="2.60.120.10">
    <property type="entry name" value="Jelly Rolls"/>
    <property type="match status" value="1"/>
</dbReference>
<reference evidence="7" key="1">
    <citation type="journal article" date="2019" name="Int. J. Syst. Evol. Microbiol.">
        <title>The Global Catalogue of Microorganisms (GCM) 10K type strain sequencing project: providing services to taxonomists for standard genome sequencing and annotation.</title>
        <authorList>
            <consortium name="The Broad Institute Genomics Platform"/>
            <consortium name="The Broad Institute Genome Sequencing Center for Infectious Disease"/>
            <person name="Wu L."/>
            <person name="Ma J."/>
        </authorList>
    </citation>
    <scope>NUCLEOTIDE SEQUENCE [LARGE SCALE GENOMIC DNA]</scope>
    <source>
        <strain evidence="7">CGMCC 4.7275</strain>
    </source>
</reference>
<dbReference type="Gene3D" id="3.50.50.60">
    <property type="entry name" value="FAD/NAD(P)-binding domain"/>
    <property type="match status" value="2"/>
</dbReference>
<accession>A0ABQ2E772</accession>
<dbReference type="SUPFAM" id="SSF51905">
    <property type="entry name" value="FAD/NAD(P)-binding domain"/>
    <property type="match status" value="1"/>
</dbReference>
<evidence type="ECO:0000256" key="2">
    <source>
        <dbReference type="ARBA" id="ARBA00023002"/>
    </source>
</evidence>
<feature type="domain" description="Cyclic nucleotide-binding" evidence="5">
    <location>
        <begin position="22"/>
        <end position="125"/>
    </location>
</feature>
<comment type="caution">
    <text evidence="6">The sequence shown here is derived from an EMBL/GenBank/DDBJ whole genome shotgun (WGS) entry which is preliminary data.</text>
</comment>
<keyword evidence="7" id="KW-1185">Reference proteome</keyword>
<keyword evidence="2" id="KW-0560">Oxidoreductase</keyword>
<name>A0ABQ2E772_9ACTN</name>